<dbReference type="AlphaFoldDB" id="A0A2V3WET1"/>
<dbReference type="Proteomes" id="UP000247922">
    <property type="component" value="Unassembled WGS sequence"/>
</dbReference>
<dbReference type="GO" id="GO:0005829">
    <property type="term" value="C:cytosol"/>
    <property type="evidence" value="ECO:0007669"/>
    <property type="project" value="TreeGrafter"/>
</dbReference>
<feature type="domain" description="AMP-binding enzyme C-terminal" evidence="7">
    <location>
        <begin position="452"/>
        <end position="527"/>
    </location>
</feature>
<evidence type="ECO:0000256" key="3">
    <source>
        <dbReference type="ARBA" id="ARBA00022741"/>
    </source>
</evidence>
<dbReference type="RefSeq" id="WP_110250247.1">
    <property type="nucleotide sequence ID" value="NZ_QJJR01000001.1"/>
</dbReference>
<evidence type="ECO:0000256" key="4">
    <source>
        <dbReference type="ARBA" id="ARBA00022840"/>
    </source>
</evidence>
<dbReference type="GO" id="GO:0006085">
    <property type="term" value="P:acetyl-CoA biosynthetic process"/>
    <property type="evidence" value="ECO:0007669"/>
    <property type="project" value="TreeGrafter"/>
</dbReference>
<dbReference type="GO" id="GO:0005524">
    <property type="term" value="F:ATP binding"/>
    <property type="evidence" value="ECO:0007669"/>
    <property type="project" value="UniProtKB-KW"/>
</dbReference>
<reference evidence="8 9" key="1">
    <citation type="submission" date="2018-05" db="EMBL/GenBank/DDBJ databases">
        <title>Genomic Encyclopedia of Type Strains, Phase IV (KMG-IV): sequencing the most valuable type-strain genomes for metagenomic binning, comparative biology and taxonomic classification.</title>
        <authorList>
            <person name="Goeker M."/>
        </authorList>
    </citation>
    <scope>NUCLEOTIDE SEQUENCE [LARGE SCALE GENOMIC DNA]</scope>
    <source>
        <strain evidence="8 9">DSM 22440</strain>
    </source>
</reference>
<evidence type="ECO:0000256" key="5">
    <source>
        <dbReference type="ARBA" id="ARBA00022990"/>
    </source>
</evidence>
<dbReference type="InterPro" id="IPR000873">
    <property type="entry name" value="AMP-dep_synth/lig_dom"/>
</dbReference>
<keyword evidence="5" id="KW-0007">Acetylation</keyword>
<keyword evidence="9" id="KW-1185">Reference proteome</keyword>
<evidence type="ECO:0000259" key="6">
    <source>
        <dbReference type="Pfam" id="PF00501"/>
    </source>
</evidence>
<sequence>MALAPVKGQYHLQNYKKTYQQFDWREETEFINGEKPINLTFHAIDRHIEEGYGEKPALHYVKDNQTITKTFHEVKFEIDRYVEVLRTEGVKQGDRVFVFLPKEPACYIAILAVIRIGAIACPLFEGFMTEAIHARIIDASGQVLITNKALAKRIHLNQLPSLQLTIYTEEVETRVLTGDDYVEWVTPETPMLIHYTSGSTGKPKGVVHAHRSFVHHLVTGKWVLDLHDDDIYWCTSHPGWVTGSVYGIFSPWLNRATVVIVDGRYDAKRWYRVLEDLKVTVFYSAPTAFRMLKSEQDLHLNYDLSHLRHVLSVGEPLNPEVIDWAYRAWGKRIHDTWWMTETGGHLVVNLPSQPIKPGSMGRPLPGIKVKVIDEAGLEVAPGTVGQLAVVAPWPGLMHAIWQDETKYQSYFNQTGDYLSGDYCYQDEDGYIFFTGRKDDLINTQGERVGPFEVESTLLKHEAIKEAAVIGKPDPLRGEIVKAFVTLNRSFTPTEALHQSLIQFVRAQLAPHAAPKEIEYLAELPKTKISGKILRRELREIDAASLTS</sequence>
<organism evidence="8 9">
    <name type="scientific">Streptohalobacillus salinus</name>
    <dbReference type="NCBI Taxonomy" id="621096"/>
    <lineage>
        <taxon>Bacteria</taxon>
        <taxon>Bacillati</taxon>
        <taxon>Bacillota</taxon>
        <taxon>Bacilli</taxon>
        <taxon>Bacillales</taxon>
        <taxon>Bacillaceae</taxon>
        <taxon>Streptohalobacillus</taxon>
    </lineage>
</organism>
<dbReference type="Gene3D" id="3.30.300.30">
    <property type="match status" value="1"/>
</dbReference>
<keyword evidence="3" id="KW-0547">Nucleotide-binding</keyword>
<name>A0A2V3WET1_9BACI</name>
<accession>A0A2V3WET1</accession>
<dbReference type="InterPro" id="IPR020845">
    <property type="entry name" value="AMP-binding_CS"/>
</dbReference>
<feature type="domain" description="AMP-dependent synthetase/ligase" evidence="6">
    <location>
        <begin position="50"/>
        <end position="392"/>
    </location>
</feature>
<dbReference type="GO" id="GO:0003987">
    <property type="term" value="F:acetate-CoA ligase activity"/>
    <property type="evidence" value="ECO:0007669"/>
    <property type="project" value="UniProtKB-EC"/>
</dbReference>
<dbReference type="Pfam" id="PF00501">
    <property type="entry name" value="AMP-binding"/>
    <property type="match status" value="1"/>
</dbReference>
<proteinExistence type="predicted"/>
<dbReference type="Gene3D" id="3.40.50.12780">
    <property type="entry name" value="N-terminal domain of ligase-like"/>
    <property type="match status" value="1"/>
</dbReference>
<evidence type="ECO:0000313" key="9">
    <source>
        <dbReference type="Proteomes" id="UP000247922"/>
    </source>
</evidence>
<dbReference type="OrthoDB" id="9778383at2"/>
<dbReference type="PROSITE" id="PS00455">
    <property type="entry name" value="AMP_BINDING"/>
    <property type="match status" value="1"/>
</dbReference>
<dbReference type="InterPro" id="IPR042099">
    <property type="entry name" value="ANL_N_sf"/>
</dbReference>
<dbReference type="InterPro" id="IPR045851">
    <property type="entry name" value="AMP-bd_C_sf"/>
</dbReference>
<dbReference type="InterPro" id="IPR025110">
    <property type="entry name" value="AMP-bd_C"/>
</dbReference>
<dbReference type="SUPFAM" id="SSF56801">
    <property type="entry name" value="Acetyl-CoA synthetase-like"/>
    <property type="match status" value="1"/>
</dbReference>
<comment type="caution">
    <text evidence="8">The sequence shown here is derived from an EMBL/GenBank/DDBJ whole genome shotgun (WGS) entry which is preliminary data.</text>
</comment>
<dbReference type="EMBL" id="QJJR01000001">
    <property type="protein sequence ID" value="PXW93153.1"/>
    <property type="molecule type" value="Genomic_DNA"/>
</dbReference>
<keyword evidence="4" id="KW-0067">ATP-binding</keyword>
<gene>
    <name evidence="8" type="ORF">DES38_101239</name>
</gene>
<dbReference type="PANTHER" id="PTHR24095:SF14">
    <property type="entry name" value="ACETYL-COENZYME A SYNTHETASE 1"/>
    <property type="match status" value="1"/>
</dbReference>
<keyword evidence="2" id="KW-0436">Ligase</keyword>
<evidence type="ECO:0000256" key="1">
    <source>
        <dbReference type="ARBA" id="ARBA00013275"/>
    </source>
</evidence>
<evidence type="ECO:0000256" key="2">
    <source>
        <dbReference type="ARBA" id="ARBA00022598"/>
    </source>
</evidence>
<protein>
    <recommendedName>
        <fullName evidence="1">acetate--CoA ligase</fullName>
        <ecNumber evidence="1">6.2.1.1</ecNumber>
    </recommendedName>
</protein>
<dbReference type="PANTHER" id="PTHR24095">
    <property type="entry name" value="ACETYL-COENZYME A SYNTHETASE"/>
    <property type="match status" value="1"/>
</dbReference>
<dbReference type="Pfam" id="PF13193">
    <property type="entry name" value="AMP-binding_C"/>
    <property type="match status" value="1"/>
</dbReference>
<dbReference type="EC" id="6.2.1.1" evidence="1"/>
<evidence type="ECO:0000259" key="7">
    <source>
        <dbReference type="Pfam" id="PF13193"/>
    </source>
</evidence>
<evidence type="ECO:0000313" key="8">
    <source>
        <dbReference type="EMBL" id="PXW93153.1"/>
    </source>
</evidence>